<keyword evidence="2" id="KW-0547">Nucleotide-binding</keyword>
<proteinExistence type="predicted"/>
<feature type="compositionally biased region" description="Basic and acidic residues" evidence="4">
    <location>
        <begin position="180"/>
        <end position="190"/>
    </location>
</feature>
<keyword evidence="2" id="KW-0347">Helicase</keyword>
<dbReference type="AlphaFoldDB" id="A0AAU8JBI6"/>
<keyword evidence="2" id="KW-0378">Hydrolase</keyword>
<reference evidence="6" key="1">
    <citation type="submission" date="2024-07" db="EMBL/GenBank/DDBJ databases">
        <authorList>
            <person name="Kim Y.J."/>
            <person name="Jeong J.Y."/>
        </authorList>
    </citation>
    <scope>NUCLEOTIDE SEQUENCE</scope>
    <source>
        <strain evidence="6">GIHE-MW2</strain>
    </source>
</reference>
<dbReference type="Pfam" id="PF12705">
    <property type="entry name" value="PDDEXK_1"/>
    <property type="match status" value="1"/>
</dbReference>
<feature type="region of interest" description="Disordered" evidence="4">
    <location>
        <begin position="180"/>
        <end position="200"/>
    </location>
</feature>
<feature type="domain" description="PD-(D/E)XK endonuclease-like" evidence="5">
    <location>
        <begin position="4"/>
        <end position="261"/>
    </location>
</feature>
<dbReference type="GO" id="GO:0004386">
    <property type="term" value="F:helicase activity"/>
    <property type="evidence" value="ECO:0007669"/>
    <property type="project" value="UniProtKB-KW"/>
</dbReference>
<sequence>MLIRLSQTYLNHLETCPRKFQLIYLEQLSSPISPDQEEKLAWGKQFHLLMQQRELGLSVELLFQADPKMWESFQAIAQGAPEIFLPSPNSATFRQAEHLRTWKIENFLLTVVYDLLIAEESSAQIIDWKTYPRPPVRQKVAENWQTRLYLLVLAETSDYLPEQLSMTYWFVESARDQGSEKNLHDHRDGRFPPGSLRESRSSQCLKFISDRQQHEQTKQDLSQLLTKLQRWLKDYENGQPFPQVPENSGKCQNCQFSVICKRD</sequence>
<dbReference type="Gene3D" id="3.90.320.10">
    <property type="match status" value="1"/>
</dbReference>
<keyword evidence="1" id="KW-0227">DNA damage</keyword>
<evidence type="ECO:0000256" key="3">
    <source>
        <dbReference type="ARBA" id="ARBA00023204"/>
    </source>
</evidence>
<accession>A0AAU8JBI6</accession>
<evidence type="ECO:0000256" key="1">
    <source>
        <dbReference type="ARBA" id="ARBA00022763"/>
    </source>
</evidence>
<dbReference type="EMBL" id="CP159837">
    <property type="protein sequence ID" value="XCM35503.1"/>
    <property type="molecule type" value="Genomic_DNA"/>
</dbReference>
<dbReference type="InterPro" id="IPR011604">
    <property type="entry name" value="PDDEXK-like_dom_sf"/>
</dbReference>
<dbReference type="InterPro" id="IPR038726">
    <property type="entry name" value="PDDEXK_AddAB-type"/>
</dbReference>
<dbReference type="GO" id="GO:0006281">
    <property type="term" value="P:DNA repair"/>
    <property type="evidence" value="ECO:0007669"/>
    <property type="project" value="UniProtKB-KW"/>
</dbReference>
<keyword evidence="3" id="KW-0234">DNA repair</keyword>
<keyword evidence="2" id="KW-0067">ATP-binding</keyword>
<evidence type="ECO:0000313" key="6">
    <source>
        <dbReference type="EMBL" id="XCM35503.1"/>
    </source>
</evidence>
<evidence type="ECO:0000259" key="5">
    <source>
        <dbReference type="Pfam" id="PF12705"/>
    </source>
</evidence>
<name>A0AAU8JBI6_9CYAN</name>
<evidence type="ECO:0000256" key="2">
    <source>
        <dbReference type="ARBA" id="ARBA00022806"/>
    </source>
</evidence>
<evidence type="ECO:0000256" key="4">
    <source>
        <dbReference type="SAM" id="MobiDB-lite"/>
    </source>
</evidence>
<dbReference type="RefSeq" id="WP_190878594.1">
    <property type="nucleotide sequence ID" value="NZ_CP159837.1"/>
</dbReference>
<gene>
    <name evidence="6" type="ORF">ABWT76_004191</name>
</gene>
<protein>
    <submittedName>
        <fullName evidence="6">PD-(D/E)XK nuclease family protein</fullName>
    </submittedName>
</protein>
<organism evidence="6">
    <name type="scientific">Planktothricoides raciborskii GIHE-MW2</name>
    <dbReference type="NCBI Taxonomy" id="2792601"/>
    <lineage>
        <taxon>Bacteria</taxon>
        <taxon>Bacillati</taxon>
        <taxon>Cyanobacteriota</taxon>
        <taxon>Cyanophyceae</taxon>
        <taxon>Oscillatoriophycideae</taxon>
        <taxon>Oscillatoriales</taxon>
        <taxon>Oscillatoriaceae</taxon>
        <taxon>Planktothricoides</taxon>
    </lineage>
</organism>